<dbReference type="OrthoDB" id="5062115at2759"/>
<dbReference type="GO" id="GO:0015347">
    <property type="term" value="F:sodium-independent organic anion transmembrane transporter activity"/>
    <property type="evidence" value="ECO:0007669"/>
    <property type="project" value="TreeGrafter"/>
</dbReference>
<comment type="subcellular location">
    <subcellularLocation>
        <location evidence="3">Cell membrane</location>
        <topology evidence="3">Multi-pass membrane protein</topology>
    </subcellularLocation>
    <subcellularLocation>
        <location evidence="1">Membrane</location>
        <topology evidence="1">Multi-pass membrane protein</topology>
    </subcellularLocation>
</comment>
<feature type="transmembrane region" description="Helical" evidence="3">
    <location>
        <begin position="482"/>
        <end position="505"/>
    </location>
</feature>
<feature type="transmembrane region" description="Helical" evidence="3">
    <location>
        <begin position="193"/>
        <end position="216"/>
    </location>
</feature>
<dbReference type="GO" id="GO:0043252">
    <property type="term" value="P:sodium-independent organic anion transport"/>
    <property type="evidence" value="ECO:0007669"/>
    <property type="project" value="TreeGrafter"/>
</dbReference>
<evidence type="ECO:0000256" key="3">
    <source>
        <dbReference type="RuleBase" id="RU362056"/>
    </source>
</evidence>
<feature type="domain" description="Major facilitator superfamily (MFS) profile" evidence="5">
    <location>
        <begin position="159"/>
        <end position="791"/>
    </location>
</feature>
<evidence type="ECO:0000256" key="1">
    <source>
        <dbReference type="ARBA" id="ARBA00004141"/>
    </source>
</evidence>
<dbReference type="InterPro" id="IPR036259">
    <property type="entry name" value="MFS_trans_sf"/>
</dbReference>
<dbReference type="GO" id="GO:0006811">
    <property type="term" value="P:monoatomic ion transport"/>
    <property type="evidence" value="ECO:0007669"/>
    <property type="project" value="UniProtKB-KW"/>
</dbReference>
<evidence type="ECO:0000313" key="6">
    <source>
        <dbReference type="EMBL" id="KAB7506996.1"/>
    </source>
</evidence>
<feature type="transmembrane region" description="Helical" evidence="3">
    <location>
        <begin position="554"/>
        <end position="574"/>
    </location>
</feature>
<keyword evidence="3" id="KW-0812">Transmembrane</keyword>
<dbReference type="PROSITE" id="PS50850">
    <property type="entry name" value="MFS"/>
    <property type="match status" value="1"/>
</dbReference>
<feature type="transmembrane region" description="Helical" evidence="3">
    <location>
        <begin position="679"/>
        <end position="702"/>
    </location>
</feature>
<keyword evidence="3" id="KW-0472">Membrane</keyword>
<comment type="caution">
    <text evidence="3">Lacks conserved residue(s) required for the propagation of feature annotation.</text>
</comment>
<feature type="region of interest" description="Disordered" evidence="4">
    <location>
        <begin position="1"/>
        <end position="118"/>
    </location>
</feature>
<dbReference type="GO" id="GO:0016323">
    <property type="term" value="C:basolateral plasma membrane"/>
    <property type="evidence" value="ECO:0007669"/>
    <property type="project" value="TreeGrafter"/>
</dbReference>
<feature type="transmembrane region" description="Helical" evidence="3">
    <location>
        <begin position="768"/>
        <end position="789"/>
    </location>
</feature>
<sequence>MYMEPEDAYHQSGLYSHHESPSAPVARSGSGRSSVSSVRGTSRDLATKWRPQNPQPGCPTSKTGVVGGSATHGSGRRSSGRASAHAGLGIEPPQGISEEGNLSDTEEKPWFEPNNSLMETSTTTTTTVDSTAGLVQSNSHPPGEVGGSIPVMFLGGIFVLLLSILVMVQQALASGYLNSVITTIEKRYEIPSYLTGVISSFYEIGNVITVIFVSYLGSRRRIPVWIAVGCLVMGLGSILFVVPQLAAERWSIHGPSRNNSDNDNICRSARVRDDTSEIFSEIGFGTLPDLSKGLGHSNGLQYTQRDNCIEGNTTQLLLGAGGSPLLTLGTTYIDDHVKKESSSMYIGIIYTMVAFGPVLGFLLGGYLLSFYVDTLFVSNINYSEIDHKHPRWIGMWWGGFLICGLLLLFLSIPFFMFPKSIKREKEKVRLEEKTKEFQKGHRRTKSQTSTCSKHSTLSTKRVYGKDVRDIPMSMLKLLVNPIYVMTCLGACMELIIVSGFVVFLPKYLETQFSLSNVQASIFTGGIAIPGACIGTFLGGYLLKRLSLRPKGAIQMVMVFNLMGLSLYGLLFVLGCDNVKMAGTTSPYFNNSFGGTTMAAASTGQIVGSGSGPDAFKVNLTAWCNLGCSCTSILGDPGIETTPSSEGAAALISNGFSEVTAVPVATAGPCYIPCNTIKPFMVLLFFMSSAVAISQMPLLMIVLRSVDEEERSFALGVQFVIFRLIAYIPAPIMFGSVIDSTCLLWKTSCDGEKGGRCLLYDIEEFRYRYVGICTAIKVLSAVIFLFDWLLIRWKYKLDMDGTMTVGDIVNSLMSVDRGGEEEVEENVWLAELQGTQQAVGSHSASGQHRSGSFANRTTNDSETVSGHKRSHSGTHVPSTRPWASQHRRSHSSCGYQPITGQQPVYGILATQPGHQRRASAGQQVTFRGLADDPADLTGVRVMIQGMDETPQDLEHSPVKV</sequence>
<protein>
    <recommendedName>
        <fullName evidence="3">Solute carrier organic anion transporter family member</fullName>
    </recommendedName>
</protein>
<comment type="caution">
    <text evidence="6">The sequence shown here is derived from an EMBL/GenBank/DDBJ whole genome shotgun (WGS) entry which is preliminary data.</text>
</comment>
<feature type="transmembrane region" description="Helical" evidence="3">
    <location>
        <begin position="222"/>
        <end position="242"/>
    </location>
</feature>
<dbReference type="SUPFAM" id="SSF103473">
    <property type="entry name" value="MFS general substrate transporter"/>
    <property type="match status" value="1"/>
</dbReference>
<dbReference type="PANTHER" id="PTHR11388">
    <property type="entry name" value="ORGANIC ANION TRANSPORTER"/>
    <property type="match status" value="1"/>
</dbReference>
<dbReference type="AlphaFoldDB" id="A0A5N5TLH0"/>
<evidence type="ECO:0000256" key="2">
    <source>
        <dbReference type="ARBA" id="ARBA00023157"/>
    </source>
</evidence>
<comment type="similarity">
    <text evidence="3">Belongs to the organo anion transporter (TC 2.A.60) family.</text>
</comment>
<dbReference type="InterPro" id="IPR020846">
    <property type="entry name" value="MFS_dom"/>
</dbReference>
<keyword evidence="3" id="KW-1133">Transmembrane helix</keyword>
<keyword evidence="3" id="KW-0406">Ion transport</keyword>
<dbReference type="Proteomes" id="UP000326759">
    <property type="component" value="Unassembled WGS sequence"/>
</dbReference>
<dbReference type="NCBIfam" id="TIGR00805">
    <property type="entry name" value="oat"/>
    <property type="match status" value="1"/>
</dbReference>
<keyword evidence="2" id="KW-1015">Disulfide bond</keyword>
<feature type="transmembrane region" description="Helical" evidence="3">
    <location>
        <begin position="392"/>
        <end position="417"/>
    </location>
</feature>
<reference evidence="6 7" key="1">
    <citation type="journal article" date="2019" name="PLoS Biol.">
        <title>Sex chromosomes control vertical transmission of feminizing Wolbachia symbionts in an isopod.</title>
        <authorList>
            <person name="Becking T."/>
            <person name="Chebbi M.A."/>
            <person name="Giraud I."/>
            <person name="Moumen B."/>
            <person name="Laverre T."/>
            <person name="Caubet Y."/>
            <person name="Peccoud J."/>
            <person name="Gilbert C."/>
            <person name="Cordaux R."/>
        </authorList>
    </citation>
    <scope>NUCLEOTIDE SEQUENCE [LARGE SCALE GENOMIC DNA]</scope>
    <source>
        <strain evidence="6">ANa2</strain>
        <tissue evidence="6">Whole body excluding digestive tract and cuticle</tissue>
    </source>
</reference>
<accession>A0A5N5TLH0</accession>
<dbReference type="PANTHER" id="PTHR11388:SF142">
    <property type="entry name" value="SOLUTE CARRIER ORGANIC ANION TRANSPORTER FAMILY MEMBER 5A1"/>
    <property type="match status" value="1"/>
</dbReference>
<gene>
    <name evidence="6" type="primary">SLCO3A1</name>
    <name evidence="6" type="ORF">Anas_03608</name>
</gene>
<evidence type="ECO:0000259" key="5">
    <source>
        <dbReference type="PROSITE" id="PS50850"/>
    </source>
</evidence>
<feature type="transmembrane region" description="Helical" evidence="3">
    <location>
        <begin position="348"/>
        <end position="372"/>
    </location>
</feature>
<dbReference type="InterPro" id="IPR004156">
    <property type="entry name" value="OATP"/>
</dbReference>
<feature type="transmembrane region" description="Helical" evidence="3">
    <location>
        <begin position="714"/>
        <end position="737"/>
    </location>
</feature>
<keyword evidence="7" id="KW-1185">Reference proteome</keyword>
<dbReference type="Pfam" id="PF03137">
    <property type="entry name" value="OATP"/>
    <property type="match status" value="1"/>
</dbReference>
<dbReference type="Gene3D" id="1.20.1250.20">
    <property type="entry name" value="MFS general substrate transporter like domains"/>
    <property type="match status" value="1"/>
</dbReference>
<proteinExistence type="inferred from homology"/>
<feature type="compositionally biased region" description="Polar residues" evidence="4">
    <location>
        <begin position="838"/>
        <end position="863"/>
    </location>
</feature>
<name>A0A5N5TLH0_9CRUS</name>
<organism evidence="6 7">
    <name type="scientific">Armadillidium nasatum</name>
    <dbReference type="NCBI Taxonomy" id="96803"/>
    <lineage>
        <taxon>Eukaryota</taxon>
        <taxon>Metazoa</taxon>
        <taxon>Ecdysozoa</taxon>
        <taxon>Arthropoda</taxon>
        <taxon>Crustacea</taxon>
        <taxon>Multicrustacea</taxon>
        <taxon>Malacostraca</taxon>
        <taxon>Eumalacostraca</taxon>
        <taxon>Peracarida</taxon>
        <taxon>Isopoda</taxon>
        <taxon>Oniscidea</taxon>
        <taxon>Crinocheta</taxon>
        <taxon>Armadillidiidae</taxon>
        <taxon>Armadillidium</taxon>
    </lineage>
</organism>
<evidence type="ECO:0000313" key="7">
    <source>
        <dbReference type="Proteomes" id="UP000326759"/>
    </source>
</evidence>
<dbReference type="EMBL" id="SEYY01000548">
    <property type="protein sequence ID" value="KAB7506996.1"/>
    <property type="molecule type" value="Genomic_DNA"/>
</dbReference>
<feature type="compositionally biased region" description="Low complexity" evidence="4">
    <location>
        <begin position="27"/>
        <end position="40"/>
    </location>
</feature>
<feature type="transmembrane region" description="Helical" evidence="3">
    <location>
        <begin position="517"/>
        <end position="542"/>
    </location>
</feature>
<feature type="transmembrane region" description="Helical" evidence="3">
    <location>
        <begin position="151"/>
        <end position="172"/>
    </location>
</feature>
<evidence type="ECO:0000256" key="4">
    <source>
        <dbReference type="SAM" id="MobiDB-lite"/>
    </source>
</evidence>
<keyword evidence="3" id="KW-0813">Transport</keyword>
<feature type="region of interest" description="Disordered" evidence="4">
    <location>
        <begin position="838"/>
        <end position="896"/>
    </location>
</feature>